<evidence type="ECO:0000256" key="2">
    <source>
        <dbReference type="SAM" id="MobiDB-lite"/>
    </source>
</evidence>
<dbReference type="InterPro" id="IPR012902">
    <property type="entry name" value="N_methyl_site"/>
</dbReference>
<dbReference type="PANTHER" id="PTHR30093:SF47">
    <property type="entry name" value="TYPE IV PILUS NON-CORE MINOR PILIN PILE"/>
    <property type="match status" value="1"/>
</dbReference>
<dbReference type="InterPro" id="IPR045584">
    <property type="entry name" value="Pilin-like"/>
</dbReference>
<dbReference type="Gene3D" id="3.30.700.10">
    <property type="entry name" value="Glycoprotein, Type 4 Pilin"/>
    <property type="match status" value="1"/>
</dbReference>
<comment type="caution">
    <text evidence="4">The sequence shown here is derived from an EMBL/GenBank/DDBJ whole genome shotgun (WGS) entry which is preliminary data.</text>
</comment>
<keyword evidence="1" id="KW-0488">Methylation</keyword>
<reference evidence="4 5" key="1">
    <citation type="submission" date="2024-08" db="EMBL/GenBank/DDBJ databases">
        <authorList>
            <person name="Lu H."/>
        </authorList>
    </citation>
    <scope>NUCLEOTIDE SEQUENCE [LARGE SCALE GENOMIC DNA]</scope>
    <source>
        <strain evidence="4 5">LKC17W</strain>
    </source>
</reference>
<feature type="region of interest" description="Disordered" evidence="2">
    <location>
        <begin position="1"/>
        <end position="22"/>
    </location>
</feature>
<dbReference type="InterPro" id="IPR000983">
    <property type="entry name" value="Bac_GSPG_pilin"/>
</dbReference>
<dbReference type="PROSITE" id="PS00409">
    <property type="entry name" value="PROKAR_NTER_METHYL"/>
    <property type="match status" value="1"/>
</dbReference>
<dbReference type="PANTHER" id="PTHR30093">
    <property type="entry name" value="GENERAL SECRETION PATHWAY PROTEIN G"/>
    <property type="match status" value="1"/>
</dbReference>
<dbReference type="RefSeq" id="WP_394402084.1">
    <property type="nucleotide sequence ID" value="NZ_JBIGHW010000024.1"/>
</dbReference>
<keyword evidence="3" id="KW-0812">Transmembrane</keyword>
<keyword evidence="3" id="KW-1133">Transmembrane helix</keyword>
<protein>
    <submittedName>
        <fullName evidence="4">Type II secretion system protein</fullName>
    </submittedName>
</protein>
<gene>
    <name evidence="4" type="ORF">ACG0Z3_22395</name>
</gene>
<proteinExistence type="predicted"/>
<evidence type="ECO:0000256" key="1">
    <source>
        <dbReference type="ARBA" id="ARBA00022481"/>
    </source>
</evidence>
<dbReference type="Pfam" id="PF07963">
    <property type="entry name" value="N_methyl"/>
    <property type="match status" value="1"/>
</dbReference>
<evidence type="ECO:0000256" key="3">
    <source>
        <dbReference type="SAM" id="Phobius"/>
    </source>
</evidence>
<sequence>MRCQVSSPRRRARRRPSEDARSAVGAGRCRASRGFTLIELIVVMAIVALLASIAAPRYFNSLQKGKETAMLQSLTVMRDALDQFAADKGRYPESLQELAAARYIREVPEDPLTGSRQTWVELPPPDDMQATGRVWDVRSGAAGRSADGRLYADW</sequence>
<keyword evidence="3" id="KW-0472">Membrane</keyword>
<dbReference type="NCBIfam" id="TIGR02532">
    <property type="entry name" value="IV_pilin_GFxxxE"/>
    <property type="match status" value="1"/>
</dbReference>
<accession>A0ABW7FQ67</accession>
<feature type="transmembrane region" description="Helical" evidence="3">
    <location>
        <begin position="37"/>
        <end position="59"/>
    </location>
</feature>
<dbReference type="Proteomes" id="UP001606301">
    <property type="component" value="Unassembled WGS sequence"/>
</dbReference>
<dbReference type="PRINTS" id="PR00813">
    <property type="entry name" value="BCTERIALGSPG"/>
</dbReference>
<evidence type="ECO:0000313" key="4">
    <source>
        <dbReference type="EMBL" id="MFG6443447.1"/>
    </source>
</evidence>
<keyword evidence="5" id="KW-1185">Reference proteome</keyword>
<organism evidence="4 5">
    <name type="scientific">Pelomonas margarita</name>
    <dbReference type="NCBI Taxonomy" id="3299031"/>
    <lineage>
        <taxon>Bacteria</taxon>
        <taxon>Pseudomonadati</taxon>
        <taxon>Pseudomonadota</taxon>
        <taxon>Betaproteobacteria</taxon>
        <taxon>Burkholderiales</taxon>
        <taxon>Sphaerotilaceae</taxon>
        <taxon>Roseateles</taxon>
    </lineage>
</organism>
<dbReference type="SUPFAM" id="SSF54523">
    <property type="entry name" value="Pili subunits"/>
    <property type="match status" value="1"/>
</dbReference>
<dbReference type="EMBL" id="JBIGHW010000024">
    <property type="protein sequence ID" value="MFG6443447.1"/>
    <property type="molecule type" value="Genomic_DNA"/>
</dbReference>
<name>A0ABW7FQ67_9BURK</name>
<evidence type="ECO:0000313" key="5">
    <source>
        <dbReference type="Proteomes" id="UP001606301"/>
    </source>
</evidence>